<sequence length="222" mass="24517">MQSESENCNDFNVELNVLEEISVKLDNNEKAVERSISALESIKPQLNQTNVNEKIKQIEAIYKDIERFEQILNIEHENVNKLDKCLDEVVEKLIMPLQSEFSDIRDLDRLLNENTTNSMNTTTGEENAGGSAGAGASMGGGNGNGSGVSISVSTSNYLNRFSLLGAKATDLFIEKIMNPRSQRHPADQQIGVSECDGNTYSTAKKKPWISPSIEIPELKKIP</sequence>
<reference evidence="3" key="1">
    <citation type="submission" date="2017-01" db="EMBL/GenBank/DDBJ databases">
        <authorList>
            <person name="Wang Y."/>
            <person name="White M."/>
            <person name="Kvist S."/>
            <person name="Moncalvo J.-M."/>
        </authorList>
    </citation>
    <scope>NUCLEOTIDE SEQUENCE [LARGE SCALE GENOMIC DNA]</scope>
    <source>
        <strain evidence="3">COL-18-3</strain>
    </source>
</reference>
<accession>A0A1R1PTF5</accession>
<organism evidence="2 3">
    <name type="scientific">Zancudomyces culisetae</name>
    <name type="common">Gut fungus</name>
    <name type="synonym">Smittium culisetae</name>
    <dbReference type="NCBI Taxonomy" id="1213189"/>
    <lineage>
        <taxon>Eukaryota</taxon>
        <taxon>Fungi</taxon>
        <taxon>Fungi incertae sedis</taxon>
        <taxon>Zoopagomycota</taxon>
        <taxon>Kickxellomycotina</taxon>
        <taxon>Harpellomycetes</taxon>
        <taxon>Harpellales</taxon>
        <taxon>Legeriomycetaceae</taxon>
        <taxon>Zancudomyces</taxon>
    </lineage>
</organism>
<comment type="caution">
    <text evidence="2">The sequence shown here is derived from an EMBL/GenBank/DDBJ whole genome shotgun (WGS) entry which is preliminary data.</text>
</comment>
<feature type="compositionally biased region" description="Low complexity" evidence="1">
    <location>
        <begin position="115"/>
        <end position="129"/>
    </location>
</feature>
<proteinExistence type="predicted"/>
<feature type="region of interest" description="Disordered" evidence="1">
    <location>
        <begin position="180"/>
        <end position="203"/>
    </location>
</feature>
<gene>
    <name evidence="2" type="ORF">AX774_g2259</name>
</gene>
<feature type="region of interest" description="Disordered" evidence="1">
    <location>
        <begin position="115"/>
        <end position="138"/>
    </location>
</feature>
<evidence type="ECO:0000256" key="1">
    <source>
        <dbReference type="SAM" id="MobiDB-lite"/>
    </source>
</evidence>
<dbReference type="Proteomes" id="UP000188320">
    <property type="component" value="Unassembled WGS sequence"/>
</dbReference>
<evidence type="ECO:0000313" key="2">
    <source>
        <dbReference type="EMBL" id="OMH84224.1"/>
    </source>
</evidence>
<name>A0A1R1PTF5_ZANCU</name>
<evidence type="ECO:0000313" key="3">
    <source>
        <dbReference type="Proteomes" id="UP000188320"/>
    </source>
</evidence>
<dbReference type="EMBL" id="LSSK01000232">
    <property type="protein sequence ID" value="OMH84224.1"/>
    <property type="molecule type" value="Genomic_DNA"/>
</dbReference>
<keyword evidence="3" id="KW-1185">Reference proteome</keyword>
<protein>
    <submittedName>
        <fullName evidence="2">Uncharacterized protein</fullName>
    </submittedName>
</protein>
<dbReference type="AlphaFoldDB" id="A0A1R1PTF5"/>